<organism evidence="3">
    <name type="scientific">Onchocerca ochengi</name>
    <name type="common">Filarial nematode worm</name>
    <dbReference type="NCBI Taxonomy" id="42157"/>
    <lineage>
        <taxon>Eukaryota</taxon>
        <taxon>Metazoa</taxon>
        <taxon>Ecdysozoa</taxon>
        <taxon>Nematoda</taxon>
        <taxon>Chromadorea</taxon>
        <taxon>Rhabditida</taxon>
        <taxon>Spirurina</taxon>
        <taxon>Spiruromorpha</taxon>
        <taxon>Filarioidea</taxon>
        <taxon>Onchocercidae</taxon>
        <taxon>Onchocerca</taxon>
    </lineage>
</organism>
<dbReference type="Proteomes" id="UP000271087">
    <property type="component" value="Unassembled WGS sequence"/>
</dbReference>
<evidence type="ECO:0000313" key="2">
    <source>
        <dbReference type="Proteomes" id="UP000271087"/>
    </source>
</evidence>
<proteinExistence type="predicted"/>
<dbReference type="OrthoDB" id="5810056at2759"/>
<accession>A0A182EIP2</accession>
<sequence>MLSSAARCILHAAIMNMDGDEIAAYDFVDLTVSQGCYLLEEAHKCIMEAISLFSGEKEDSEVMLDRHTFRLAVHALRRGVLAVRVIELFPSGVFEELAYSEHEKAKRKISEEHNRRAACDGKHVFGSGSNSSDCNSGTAKIFHVRRQTEYVVSGLKRHLVGITLMCYSILLLYYVVHTERSASDFIHALDYCDDILSSVPGIGTSLFDRELALLYARHLMQNCKFDEPDIEETMKICAILFEEERRREIRDFDRMHYLKIIHAPCKDKVTFGG</sequence>
<reference evidence="3" key="1">
    <citation type="submission" date="2016-06" db="UniProtKB">
        <authorList>
            <consortium name="WormBaseParasite"/>
        </authorList>
    </citation>
    <scope>IDENTIFICATION</scope>
</reference>
<evidence type="ECO:0000313" key="1">
    <source>
        <dbReference type="EMBL" id="VDK87897.1"/>
    </source>
</evidence>
<keyword evidence="2" id="KW-1185">Reference proteome</keyword>
<dbReference type="STRING" id="42157.A0A182EIP2"/>
<gene>
    <name evidence="1" type="ORF">NOO_LOCUS7974</name>
</gene>
<dbReference type="AlphaFoldDB" id="A0A182EIP2"/>
<dbReference type="EMBL" id="UYRW01003090">
    <property type="protein sequence ID" value="VDK87897.1"/>
    <property type="molecule type" value="Genomic_DNA"/>
</dbReference>
<dbReference type="WBParaSite" id="nOo.2.0.1.t07974-RA">
    <property type="protein sequence ID" value="nOo.2.0.1.t07974-RA"/>
    <property type="gene ID" value="nOo.2.0.1.g07974"/>
</dbReference>
<reference evidence="1 2" key="2">
    <citation type="submission" date="2018-08" db="EMBL/GenBank/DDBJ databases">
        <authorList>
            <person name="Laetsch R D."/>
            <person name="Stevens L."/>
            <person name="Kumar S."/>
            <person name="Blaxter L. M."/>
        </authorList>
    </citation>
    <scope>NUCLEOTIDE SEQUENCE [LARGE SCALE GENOMIC DNA]</scope>
</reference>
<evidence type="ECO:0000313" key="3">
    <source>
        <dbReference type="WBParaSite" id="nOo.2.0.1.t07974-RA"/>
    </source>
</evidence>
<protein>
    <submittedName>
        <fullName evidence="3">BACK domain-containing protein</fullName>
    </submittedName>
</protein>
<name>A0A182EIP2_ONCOC</name>